<feature type="compositionally biased region" description="Acidic residues" evidence="1">
    <location>
        <begin position="103"/>
        <end position="117"/>
    </location>
</feature>
<organism evidence="2 3">
    <name type="scientific">Turnera subulata</name>
    <dbReference type="NCBI Taxonomy" id="218843"/>
    <lineage>
        <taxon>Eukaryota</taxon>
        <taxon>Viridiplantae</taxon>
        <taxon>Streptophyta</taxon>
        <taxon>Embryophyta</taxon>
        <taxon>Tracheophyta</taxon>
        <taxon>Spermatophyta</taxon>
        <taxon>Magnoliopsida</taxon>
        <taxon>eudicotyledons</taxon>
        <taxon>Gunneridae</taxon>
        <taxon>Pentapetalae</taxon>
        <taxon>rosids</taxon>
        <taxon>fabids</taxon>
        <taxon>Malpighiales</taxon>
        <taxon>Passifloraceae</taxon>
        <taxon>Turnera</taxon>
    </lineage>
</organism>
<feature type="compositionally biased region" description="Low complexity" evidence="1">
    <location>
        <begin position="93"/>
        <end position="102"/>
    </location>
</feature>
<sequence length="315" mass="34447">ISVINRISDFEALQNPTFLSPILALPSGIQKPHYPFNFWKWGAIILALFASVTTIVKRIKILIITLKNRSTEIISSSPLFGDEFDFDSDSETDSISSCSSSESGDDPEEEEEEEEEERSSLQRWRLRRRRNSSIGDLFSWPEFTTGKNTVVKLWDNLGLGLGINTNDDIDPREEVSVYDTSLARNVYSVIGEYCGGFGSAVSASSSPRAVVVSAEARPSGNFLRVFDTRVGRRMPEILAEWRPMLGRIVGVDVSGGGGCGGGVVEKVFVRDGVTGGLKVGDIRKAGSPLVDVTESDVETWWDADAVIVGDESVVD</sequence>
<proteinExistence type="predicted"/>
<keyword evidence="3" id="KW-1185">Reference proteome</keyword>
<dbReference type="AlphaFoldDB" id="A0A9Q0G7W7"/>
<evidence type="ECO:0000313" key="3">
    <source>
        <dbReference type="Proteomes" id="UP001141552"/>
    </source>
</evidence>
<dbReference type="PANTHER" id="PTHR36715">
    <property type="entry name" value="BNAANNG41370D PROTEIN"/>
    <property type="match status" value="1"/>
</dbReference>
<feature type="non-terminal residue" evidence="2">
    <location>
        <position position="1"/>
    </location>
</feature>
<feature type="region of interest" description="Disordered" evidence="1">
    <location>
        <begin position="88"/>
        <end position="122"/>
    </location>
</feature>
<reference evidence="2" key="1">
    <citation type="submission" date="2022-02" db="EMBL/GenBank/DDBJ databases">
        <authorList>
            <person name="Henning P.M."/>
            <person name="McCubbin A.G."/>
            <person name="Shore J.S."/>
        </authorList>
    </citation>
    <scope>NUCLEOTIDE SEQUENCE</scope>
    <source>
        <strain evidence="2">F60SS</strain>
        <tissue evidence="2">Leaves</tissue>
    </source>
</reference>
<reference evidence="2" key="2">
    <citation type="journal article" date="2023" name="Plants (Basel)">
        <title>Annotation of the Turnera subulata (Passifloraceae) Draft Genome Reveals the S-Locus Evolved after the Divergence of Turneroideae from Passifloroideae in a Stepwise Manner.</title>
        <authorList>
            <person name="Henning P.M."/>
            <person name="Roalson E.H."/>
            <person name="Mir W."/>
            <person name="McCubbin A.G."/>
            <person name="Shore J.S."/>
        </authorList>
    </citation>
    <scope>NUCLEOTIDE SEQUENCE</scope>
    <source>
        <strain evidence="2">F60SS</strain>
    </source>
</reference>
<protein>
    <submittedName>
        <fullName evidence="2">Uncharacterized protein</fullName>
    </submittedName>
</protein>
<comment type="caution">
    <text evidence="2">The sequence shown here is derived from an EMBL/GenBank/DDBJ whole genome shotgun (WGS) entry which is preliminary data.</text>
</comment>
<dbReference type="EMBL" id="JAKUCV010002223">
    <property type="protein sequence ID" value="KAJ4843486.1"/>
    <property type="molecule type" value="Genomic_DNA"/>
</dbReference>
<dbReference type="OrthoDB" id="1662399at2759"/>
<gene>
    <name evidence="2" type="ORF">Tsubulata_043687</name>
</gene>
<evidence type="ECO:0000256" key="1">
    <source>
        <dbReference type="SAM" id="MobiDB-lite"/>
    </source>
</evidence>
<name>A0A9Q0G7W7_9ROSI</name>
<dbReference type="Proteomes" id="UP001141552">
    <property type="component" value="Unassembled WGS sequence"/>
</dbReference>
<evidence type="ECO:0000313" key="2">
    <source>
        <dbReference type="EMBL" id="KAJ4843486.1"/>
    </source>
</evidence>
<accession>A0A9Q0G7W7</accession>
<dbReference type="PANTHER" id="PTHR36715:SF1">
    <property type="entry name" value="PROTEIN, PUTATIVE-RELATED"/>
    <property type="match status" value="1"/>
</dbReference>